<comment type="catalytic activity">
    <reaction evidence="11">
        <text>nitric oxide + Fe(III)-[cytochrome c] + H2O = Fe(II)-[cytochrome c] + nitrite + 2 H(+)</text>
        <dbReference type="Rhea" id="RHEA:15233"/>
        <dbReference type="Rhea" id="RHEA-COMP:10350"/>
        <dbReference type="Rhea" id="RHEA-COMP:14399"/>
        <dbReference type="ChEBI" id="CHEBI:15377"/>
        <dbReference type="ChEBI" id="CHEBI:15378"/>
        <dbReference type="ChEBI" id="CHEBI:16301"/>
        <dbReference type="ChEBI" id="CHEBI:16480"/>
        <dbReference type="ChEBI" id="CHEBI:29033"/>
        <dbReference type="ChEBI" id="CHEBI:29034"/>
        <dbReference type="EC" id="1.7.2.1"/>
    </reaction>
</comment>
<dbReference type="SUPFAM" id="SSF49503">
    <property type="entry name" value="Cupredoxins"/>
    <property type="match status" value="3"/>
</dbReference>
<keyword evidence="16" id="KW-1185">Reference proteome</keyword>
<feature type="transmembrane region" description="Helical" evidence="13">
    <location>
        <begin position="229"/>
        <end position="249"/>
    </location>
</feature>
<feature type="transmembrane region" description="Helical" evidence="13">
    <location>
        <begin position="369"/>
        <end position="387"/>
    </location>
</feature>
<dbReference type="AlphaFoldDB" id="A0A4R9BIT3"/>
<feature type="binding site" description="type 1 copper site" evidence="12">
    <location>
        <position position="876"/>
    </location>
    <ligand>
        <name>Cu cation</name>
        <dbReference type="ChEBI" id="CHEBI:23378"/>
        <label>1</label>
    </ligand>
</feature>
<feature type="transmembrane region" description="Helical" evidence="13">
    <location>
        <begin position="5"/>
        <end position="27"/>
    </location>
</feature>
<name>A0A4R9BIT3_9MICO</name>
<protein>
    <recommendedName>
        <fullName evidence="6">Copper-containing nitrite reductase</fullName>
        <ecNumber evidence="5">1.7.2.1</ecNumber>
    </recommendedName>
</protein>
<feature type="binding site" description="type 1 copper site" evidence="12">
    <location>
        <position position="735"/>
    </location>
    <ligand>
        <name>Cu cation</name>
        <dbReference type="ChEBI" id="CHEBI:23378"/>
        <label>1</label>
    </ligand>
</feature>
<keyword evidence="8" id="KW-0677">Repeat</keyword>
<feature type="transmembrane region" description="Helical" evidence="13">
    <location>
        <begin position="133"/>
        <end position="155"/>
    </location>
</feature>
<dbReference type="Pfam" id="PF07732">
    <property type="entry name" value="Cu-oxidase_3"/>
    <property type="match status" value="1"/>
</dbReference>
<dbReference type="Gene3D" id="2.60.40.420">
    <property type="entry name" value="Cupredoxins - blue copper proteins"/>
    <property type="match status" value="3"/>
</dbReference>
<dbReference type="InterPro" id="IPR045087">
    <property type="entry name" value="Cu-oxidase_fam"/>
</dbReference>
<dbReference type="InterPro" id="IPR011707">
    <property type="entry name" value="Cu-oxidase-like_N"/>
</dbReference>
<dbReference type="GO" id="GO:0050421">
    <property type="term" value="F:nitrite reductase (NO-forming) activity"/>
    <property type="evidence" value="ECO:0007669"/>
    <property type="project" value="UniProtKB-EC"/>
</dbReference>
<keyword evidence="10 12" id="KW-0186">Copper</keyword>
<proteinExistence type="inferred from homology"/>
<dbReference type="PRINTS" id="PR00695">
    <property type="entry name" value="CUNO2RDTASE"/>
</dbReference>
<evidence type="ECO:0000256" key="10">
    <source>
        <dbReference type="ARBA" id="ARBA00023008"/>
    </source>
</evidence>
<evidence type="ECO:0000256" key="2">
    <source>
        <dbReference type="ARBA" id="ARBA00001973"/>
    </source>
</evidence>
<keyword evidence="13" id="KW-0472">Membrane</keyword>
<keyword evidence="13" id="KW-0812">Transmembrane</keyword>
<dbReference type="PANTHER" id="PTHR11709:SF394">
    <property type="entry name" value="FI03373P-RELATED"/>
    <property type="match status" value="1"/>
</dbReference>
<dbReference type="InterPro" id="IPR001287">
    <property type="entry name" value="NO2-reductase_Cu"/>
</dbReference>
<feature type="binding site" description="type 1 copper site" evidence="12">
    <location>
        <position position="721"/>
    </location>
    <ligand>
        <name>Cu cation</name>
        <dbReference type="ChEBI" id="CHEBI:23378"/>
        <label>1</label>
    </ligand>
</feature>
<dbReference type="InterPro" id="IPR008972">
    <property type="entry name" value="Cupredoxin"/>
</dbReference>
<evidence type="ECO:0000256" key="4">
    <source>
        <dbReference type="ARBA" id="ARBA00011233"/>
    </source>
</evidence>
<evidence type="ECO:0000259" key="14">
    <source>
        <dbReference type="Pfam" id="PF07732"/>
    </source>
</evidence>
<keyword evidence="13" id="KW-1133">Transmembrane helix</keyword>
<evidence type="ECO:0000256" key="1">
    <source>
        <dbReference type="ARBA" id="ARBA00001960"/>
    </source>
</evidence>
<dbReference type="EMBL" id="SOHM01000035">
    <property type="protein sequence ID" value="TFD85553.1"/>
    <property type="molecule type" value="Genomic_DNA"/>
</dbReference>
<feature type="transmembrane region" description="Helical" evidence="13">
    <location>
        <begin position="74"/>
        <end position="94"/>
    </location>
</feature>
<comment type="subunit">
    <text evidence="4">Homotrimer.</text>
</comment>
<accession>A0A4R9BIT3</accession>
<evidence type="ECO:0000256" key="6">
    <source>
        <dbReference type="ARBA" id="ARBA00017290"/>
    </source>
</evidence>
<keyword evidence="7 12" id="KW-0479">Metal-binding</keyword>
<organism evidence="15 16">
    <name type="scientific">Cryobacterium lactosi</name>
    <dbReference type="NCBI Taxonomy" id="1259202"/>
    <lineage>
        <taxon>Bacteria</taxon>
        <taxon>Bacillati</taxon>
        <taxon>Actinomycetota</taxon>
        <taxon>Actinomycetes</taxon>
        <taxon>Micrococcales</taxon>
        <taxon>Microbacteriaceae</taxon>
        <taxon>Cryobacterium</taxon>
    </lineage>
</organism>
<feature type="transmembrane region" description="Helical" evidence="13">
    <location>
        <begin position="261"/>
        <end position="285"/>
    </location>
</feature>
<keyword evidence="9" id="KW-0560">Oxidoreductase</keyword>
<evidence type="ECO:0000256" key="8">
    <source>
        <dbReference type="ARBA" id="ARBA00022737"/>
    </source>
</evidence>
<dbReference type="CDD" id="cd04208">
    <property type="entry name" value="CuRO_2_CuNIR"/>
    <property type="match status" value="1"/>
</dbReference>
<evidence type="ECO:0000256" key="11">
    <source>
        <dbReference type="ARBA" id="ARBA00049340"/>
    </source>
</evidence>
<feature type="domain" description="Plastocyanin-like" evidence="14">
    <location>
        <begin position="637"/>
        <end position="744"/>
    </location>
</feature>
<gene>
    <name evidence="15" type="ORF">E3T61_17350</name>
</gene>
<comment type="cofactor">
    <cofactor evidence="2 12">
        <name>Cu(2+)</name>
        <dbReference type="ChEBI" id="CHEBI:29036"/>
    </cofactor>
</comment>
<comment type="similarity">
    <text evidence="3">Belongs to the multicopper oxidase family.</text>
</comment>
<feature type="binding site" description="type 1 copper site" evidence="12">
    <location>
        <position position="730"/>
    </location>
    <ligand>
        <name>Cu cation</name>
        <dbReference type="ChEBI" id="CHEBI:23378"/>
        <label>1</label>
    </ligand>
</feature>
<evidence type="ECO:0000313" key="15">
    <source>
        <dbReference type="EMBL" id="TFD85553.1"/>
    </source>
</evidence>
<feature type="transmembrane region" description="Helical" evidence="13">
    <location>
        <begin position="346"/>
        <end position="363"/>
    </location>
</feature>
<evidence type="ECO:0000256" key="3">
    <source>
        <dbReference type="ARBA" id="ARBA00010609"/>
    </source>
</evidence>
<feature type="binding site" description="type 1 copper site" evidence="12">
    <location>
        <position position="722"/>
    </location>
    <ligand>
        <name>Cu cation</name>
        <dbReference type="ChEBI" id="CHEBI:23378"/>
        <label>1</label>
    </ligand>
</feature>
<feature type="transmembrane region" description="Helical" evidence="13">
    <location>
        <begin position="204"/>
        <end position="223"/>
    </location>
</feature>
<feature type="transmembrane region" description="Helical" evidence="13">
    <location>
        <begin position="422"/>
        <end position="439"/>
    </location>
</feature>
<evidence type="ECO:0000256" key="13">
    <source>
        <dbReference type="SAM" id="Phobius"/>
    </source>
</evidence>
<evidence type="ECO:0000256" key="7">
    <source>
        <dbReference type="ARBA" id="ARBA00022723"/>
    </source>
</evidence>
<sequence length="893" mass="92132">MKDKLWHIVSGSLVPAWLAAAVVLTVLHRQLPSSGWLLVHLLLLGAVSTAILIWSQHFADTLLRRKALGHRLSLGLRLTAHTVGAVAVMTGMVVGWFSLVLVGGVLVGLNALAHAAVIAGQTRGAMPGRFAPLVRYYVASAVMLAAGVTLGILMARLDGGGEDYERLFIGHLALNLLGWVGLTVIGTIALLWPTVLHTRIEGGTVADGSTLAVLAGGLGLVALGCLADLRLIVALGVLVYLAALGRVLWEGVGHLRRAPAVTFAAWSLGAAQVWFALCTLGFGLQVALAPNWTAAAAGVETLVPYFAIGFAAQILLGALSHLVPVVLGGGPAALKATAAELDRGGLFRVVVVNGGLALLLLPVSSTVTVVLSMLVVATMAGFLVLFTRALRANRRARALPLVRVAPGERPPHGERPRMTGRMLAAASVLLLTVTVGIVVDPASVGLSTVSTQAAGSAAVAGATGHTTTVAVDMVGTRFVPDRIEVPVGDELVITLTNSDEMVHNLVLESGLVSGSLDPGASETVRVGVIGASVDGWCSIAGHRLLGMEISIVAVGADASVGDASEGSDNTTMDGRDGMAGMAADGSHTGHDSAATAASAVDDLDPMAEPDADFAARDATLPPATAATVHRRTLIVRNVETEVAPGVTQMLWTFNGSAPGPTLRGTVGDVFEITLVNKGTVGHSIDFHAGDVAPDAVMRTIQPGESLVYTFTATRSGIWLYHCSTMPMSVHIANGMFGAVIIDPPGLAAVDHEYLVVQSELYLGAQGGEVDAVRVAAQTPDLVVFNGYANQYAARPLTARVGETVRVWVLDAGPNIGSAFHVVGGQFHTVYTEGDYSLKDGGSTGTGGSQVLDLAAAQGGFVELTFGQAGHYPFVSHIMSDAEKGARGILEVLP</sequence>
<dbReference type="Proteomes" id="UP000298468">
    <property type="component" value="Unassembled WGS sequence"/>
</dbReference>
<feature type="transmembrane region" description="Helical" evidence="13">
    <location>
        <begin position="167"/>
        <end position="192"/>
    </location>
</feature>
<dbReference type="CDD" id="cd11020">
    <property type="entry name" value="CuRO_1_CuNIR"/>
    <property type="match status" value="1"/>
</dbReference>
<dbReference type="GO" id="GO:0005507">
    <property type="term" value="F:copper ion binding"/>
    <property type="evidence" value="ECO:0007669"/>
    <property type="project" value="InterPro"/>
</dbReference>
<feature type="binding site" description="type 1 copper site" evidence="12">
    <location>
        <position position="682"/>
    </location>
    <ligand>
        <name>Cu cation</name>
        <dbReference type="ChEBI" id="CHEBI:23378"/>
        <label>1</label>
    </ligand>
</feature>
<evidence type="ECO:0000313" key="16">
    <source>
        <dbReference type="Proteomes" id="UP000298468"/>
    </source>
</evidence>
<feature type="transmembrane region" description="Helical" evidence="13">
    <location>
        <begin position="305"/>
        <end position="334"/>
    </location>
</feature>
<evidence type="ECO:0000256" key="9">
    <source>
        <dbReference type="ARBA" id="ARBA00023002"/>
    </source>
</evidence>
<comment type="caution">
    <text evidence="15">The sequence shown here is derived from an EMBL/GenBank/DDBJ whole genome shotgun (WGS) entry which is preliminary data.</text>
</comment>
<dbReference type="RefSeq" id="WP_134642112.1">
    <property type="nucleotide sequence ID" value="NZ_SOHM01000035.1"/>
</dbReference>
<feature type="transmembrane region" description="Helical" evidence="13">
    <location>
        <begin position="100"/>
        <end position="121"/>
    </location>
</feature>
<feature type="binding site" description="type 1 copper site" evidence="12">
    <location>
        <position position="687"/>
    </location>
    <ligand>
        <name>Cu cation</name>
        <dbReference type="ChEBI" id="CHEBI:23378"/>
        <label>1</label>
    </ligand>
</feature>
<dbReference type="OrthoDB" id="345021at2"/>
<evidence type="ECO:0000256" key="5">
    <source>
        <dbReference type="ARBA" id="ARBA00011882"/>
    </source>
</evidence>
<dbReference type="EC" id="1.7.2.1" evidence="5"/>
<feature type="transmembrane region" description="Helical" evidence="13">
    <location>
        <begin position="33"/>
        <end position="54"/>
    </location>
</feature>
<dbReference type="PANTHER" id="PTHR11709">
    <property type="entry name" value="MULTI-COPPER OXIDASE"/>
    <property type="match status" value="1"/>
</dbReference>
<evidence type="ECO:0000256" key="12">
    <source>
        <dbReference type="PIRSR" id="PIRSR601287-1"/>
    </source>
</evidence>
<reference evidence="15 16" key="1">
    <citation type="submission" date="2019-03" db="EMBL/GenBank/DDBJ databases">
        <title>Genomics of glacier-inhabiting Cryobacterium strains.</title>
        <authorList>
            <person name="Liu Q."/>
            <person name="Xin Y.-H."/>
        </authorList>
    </citation>
    <scope>NUCLEOTIDE SEQUENCE [LARGE SCALE GENOMIC DNA]</scope>
    <source>
        <strain evidence="15 16">Sr59</strain>
    </source>
</reference>
<comment type="cofactor">
    <cofactor evidence="1 12">
        <name>Cu(+)</name>
        <dbReference type="ChEBI" id="CHEBI:49552"/>
    </cofactor>
</comment>